<comment type="caution">
    <text evidence="3">The sequence shown here is derived from an EMBL/GenBank/DDBJ whole genome shotgun (WGS) entry which is preliminary data.</text>
</comment>
<reference evidence="3 4" key="1">
    <citation type="submission" date="2019-11" db="EMBL/GenBank/DDBJ databases">
        <title>P. haliotis isolates from Z. marina roots.</title>
        <authorList>
            <person name="Cohen M."/>
            <person name="Jospin G."/>
            <person name="Eisen J.A."/>
            <person name="Coil D.A."/>
        </authorList>
    </citation>
    <scope>NUCLEOTIDE SEQUENCE [LARGE SCALE GENOMIC DNA]</scope>
    <source>
        <strain evidence="3 4">UCD-MCMsp1aY</strain>
    </source>
</reference>
<protein>
    <recommendedName>
        <fullName evidence="1">tRNA 5-carboxymethoxyuridine methyltransferase</fullName>
        <ecNumber evidence="1">2.1.1.-</ecNumber>
    </recommendedName>
    <alternativeName>
        <fullName evidence="1">cmo5U methyltransferase</fullName>
    </alternativeName>
</protein>
<organism evidence="3 4">
    <name type="scientific">Psychrosphaera haliotis</name>
    <dbReference type="NCBI Taxonomy" id="555083"/>
    <lineage>
        <taxon>Bacteria</taxon>
        <taxon>Pseudomonadati</taxon>
        <taxon>Pseudomonadota</taxon>
        <taxon>Gammaproteobacteria</taxon>
        <taxon>Alteromonadales</taxon>
        <taxon>Pseudoalteromonadaceae</taxon>
        <taxon>Psychrosphaera</taxon>
    </lineage>
</organism>
<accession>A0A6N8F9F6</accession>
<dbReference type="PANTHER" id="PTHR43861">
    <property type="entry name" value="TRANS-ACONITATE 2-METHYLTRANSFERASE-RELATED"/>
    <property type="match status" value="1"/>
</dbReference>
<keyword evidence="1" id="KW-0819">tRNA processing</keyword>
<proteinExistence type="inferred from homology"/>
<evidence type="ECO:0000256" key="1">
    <source>
        <dbReference type="HAMAP-Rule" id="MF_02057"/>
    </source>
</evidence>
<evidence type="ECO:0000259" key="2">
    <source>
        <dbReference type="Pfam" id="PF13847"/>
    </source>
</evidence>
<dbReference type="AlphaFoldDB" id="A0A6N8F9F6"/>
<dbReference type="CDD" id="cd02440">
    <property type="entry name" value="AdoMet_MTases"/>
    <property type="match status" value="1"/>
</dbReference>
<dbReference type="GO" id="GO:0006400">
    <property type="term" value="P:tRNA modification"/>
    <property type="evidence" value="ECO:0007669"/>
    <property type="project" value="UniProtKB-UniRule"/>
</dbReference>
<dbReference type="GO" id="GO:0032259">
    <property type="term" value="P:methylation"/>
    <property type="evidence" value="ECO:0007669"/>
    <property type="project" value="UniProtKB-KW"/>
</dbReference>
<dbReference type="SUPFAM" id="SSF53335">
    <property type="entry name" value="S-adenosyl-L-methionine-dependent methyltransferases"/>
    <property type="match status" value="1"/>
</dbReference>
<evidence type="ECO:0000313" key="4">
    <source>
        <dbReference type="Proteomes" id="UP000439994"/>
    </source>
</evidence>
<feature type="binding site" evidence="1">
    <location>
        <begin position="56"/>
        <end position="57"/>
    </location>
    <ligand>
        <name>S-adenosyl-L-methionine</name>
        <dbReference type="ChEBI" id="CHEBI:59789"/>
    </ligand>
</feature>
<dbReference type="EC" id="2.1.1.-" evidence="1"/>
<comment type="function">
    <text evidence="1">Catalyzes the methylation of 5-carboxymethoxyuridine (cmo5U) to form 5-methoxycarbonylmethoxyuridine (mcmo5U) at position 34 in tRNAs.</text>
</comment>
<dbReference type="Proteomes" id="UP000439994">
    <property type="component" value="Unassembled WGS sequence"/>
</dbReference>
<dbReference type="OrthoDB" id="4697647at2"/>
<dbReference type="EMBL" id="WOCD01000002">
    <property type="protein sequence ID" value="MUH71707.1"/>
    <property type="molecule type" value="Genomic_DNA"/>
</dbReference>
<sequence>MKTTDQNFDDRKGTFKKNIYGTSKGRVREAVLTRDLKQYIDFNLGSGKTLSVLDVGGGQGQLAIKLAELGHKVTLTDISEEMLTIAKQAAQDKGLENINFKCLPLQELSQSLNEKYDLVLCHAVFEWLEKPREAFTILNALCKPSGAISFMFYNKIGQTLSNLVYGNFDYIRAGMKAKRVVKLNPQSALEPADVYQWVSEEKLTIAIKSGVRVFHDYIRDVNKWESDVDNILDMELKYSQLAPYTEIGRYMHLILTKV</sequence>
<keyword evidence="4" id="KW-1185">Reference proteome</keyword>
<comment type="caution">
    <text evidence="1">Lacks conserved residue(s) required for the propagation of feature annotation.</text>
</comment>
<feature type="binding site" evidence="1">
    <location>
        <position position="122"/>
    </location>
    <ligand>
        <name>S-adenosyl-L-methionine</name>
        <dbReference type="ChEBI" id="CHEBI:59789"/>
    </ligand>
</feature>
<dbReference type="GO" id="GO:0097697">
    <property type="term" value="F:tRNA (5-carboxymethoxyuridine(34)-5-O)-methyltransferase activity"/>
    <property type="evidence" value="ECO:0007669"/>
    <property type="project" value="UniProtKB-UniRule"/>
</dbReference>
<dbReference type="Gene3D" id="3.40.50.150">
    <property type="entry name" value="Vaccinia Virus protein VP39"/>
    <property type="match status" value="1"/>
</dbReference>
<feature type="binding site" evidence="1">
    <location>
        <position position="28"/>
    </location>
    <ligand>
        <name>S-adenosyl-L-methionine</name>
        <dbReference type="ChEBI" id="CHEBI:59789"/>
    </ligand>
</feature>
<feature type="binding site" evidence="1">
    <location>
        <position position="77"/>
    </location>
    <ligand>
        <name>S-adenosyl-L-methionine</name>
        <dbReference type="ChEBI" id="CHEBI:59789"/>
    </ligand>
</feature>
<feature type="domain" description="Methyltransferase" evidence="2">
    <location>
        <begin position="48"/>
        <end position="154"/>
    </location>
</feature>
<evidence type="ECO:0000313" key="3">
    <source>
        <dbReference type="EMBL" id="MUH71707.1"/>
    </source>
</evidence>
<gene>
    <name evidence="1" type="primary">cmoM</name>
    <name evidence="3" type="ORF">GNP35_03915</name>
</gene>
<keyword evidence="1 3" id="KW-0489">Methyltransferase</keyword>
<dbReference type="Pfam" id="PF13847">
    <property type="entry name" value="Methyltransf_31"/>
    <property type="match status" value="1"/>
</dbReference>
<name>A0A6N8F9F6_9GAMM</name>
<dbReference type="InterPro" id="IPR029063">
    <property type="entry name" value="SAM-dependent_MTases_sf"/>
</dbReference>
<dbReference type="InterPro" id="IPR025714">
    <property type="entry name" value="Methyltranfer_dom"/>
</dbReference>
<comment type="catalytic activity">
    <reaction evidence="1">
        <text>5-carboxymethoxyuridine(34) in tRNA + S-adenosyl-L-methionine = 5-methoxycarbonylmethoxyuridine(34) in tRNA + S-adenosyl-L-homocysteine</text>
        <dbReference type="Rhea" id="RHEA:54080"/>
        <dbReference type="Rhea" id="RHEA-COMP:13383"/>
        <dbReference type="Rhea" id="RHEA-COMP:13781"/>
        <dbReference type="ChEBI" id="CHEBI:57856"/>
        <dbReference type="ChEBI" id="CHEBI:59789"/>
        <dbReference type="ChEBI" id="CHEBI:136879"/>
        <dbReference type="ChEBI" id="CHEBI:138053"/>
    </reaction>
</comment>
<dbReference type="HAMAP" id="MF_02057">
    <property type="entry name" value="tRNA_methyltr_CmoM"/>
    <property type="match status" value="1"/>
</dbReference>
<comment type="similarity">
    <text evidence="1">Belongs to the class I-like SAM-binding methyltransferase superfamily. CmoM family.</text>
</comment>
<dbReference type="InterPro" id="IPR033664">
    <property type="entry name" value="Cmo5U_methylTrfase"/>
</dbReference>
<dbReference type="RefSeq" id="WP_155694721.1">
    <property type="nucleotide sequence ID" value="NZ_WOCD01000002.1"/>
</dbReference>
<keyword evidence="1 3" id="KW-0808">Transferase</keyword>
<keyword evidence="1" id="KW-0949">S-adenosyl-L-methionine</keyword>